<dbReference type="PANTHER" id="PTHR11254">
    <property type="entry name" value="HECT DOMAIN UBIQUITIN-PROTEIN LIGASE"/>
    <property type="match status" value="1"/>
</dbReference>
<evidence type="ECO:0000256" key="7">
    <source>
        <dbReference type="PROSITE-ProRule" id="PRU00104"/>
    </source>
</evidence>
<dbReference type="Pfam" id="PF25916">
    <property type="entry name" value="AREL1_PH-like"/>
    <property type="match status" value="1"/>
</dbReference>
<dbReference type="GO" id="GO:0043066">
    <property type="term" value="P:negative regulation of apoptotic process"/>
    <property type="evidence" value="ECO:0007669"/>
    <property type="project" value="TreeGrafter"/>
</dbReference>
<dbReference type="Proteomes" id="UP001195483">
    <property type="component" value="Unassembled WGS sequence"/>
</dbReference>
<comment type="caution">
    <text evidence="10">The sequence shown here is derived from an EMBL/GenBank/DDBJ whole genome shotgun (WGS) entry which is preliminary data.</text>
</comment>
<dbReference type="InterPro" id="IPR050409">
    <property type="entry name" value="E3_ubiq-protein_ligase"/>
</dbReference>
<dbReference type="Gene3D" id="2.60.40.10">
    <property type="entry name" value="Immunoglobulins"/>
    <property type="match status" value="1"/>
</dbReference>
<feature type="repeat" description="Filamin" evidence="6">
    <location>
        <begin position="258"/>
        <end position="348"/>
    </location>
</feature>
<dbReference type="EMBL" id="JAEAOA010001748">
    <property type="protein sequence ID" value="KAK3599653.1"/>
    <property type="molecule type" value="Genomic_DNA"/>
</dbReference>
<dbReference type="InterPro" id="IPR035983">
    <property type="entry name" value="Hect_E3_ubiquitin_ligase"/>
</dbReference>
<evidence type="ECO:0000256" key="3">
    <source>
        <dbReference type="ARBA" id="ARBA00012485"/>
    </source>
</evidence>
<organism evidence="10 11">
    <name type="scientific">Potamilus streckersoni</name>
    <dbReference type="NCBI Taxonomy" id="2493646"/>
    <lineage>
        <taxon>Eukaryota</taxon>
        <taxon>Metazoa</taxon>
        <taxon>Spiralia</taxon>
        <taxon>Lophotrochozoa</taxon>
        <taxon>Mollusca</taxon>
        <taxon>Bivalvia</taxon>
        <taxon>Autobranchia</taxon>
        <taxon>Heteroconchia</taxon>
        <taxon>Palaeoheterodonta</taxon>
        <taxon>Unionida</taxon>
        <taxon>Unionoidea</taxon>
        <taxon>Unionidae</taxon>
        <taxon>Ambleminae</taxon>
        <taxon>Lampsilini</taxon>
        <taxon>Potamilus</taxon>
    </lineage>
</organism>
<feature type="domain" description="HECT" evidence="9">
    <location>
        <begin position="625"/>
        <end position="968"/>
    </location>
</feature>
<dbReference type="GO" id="GO:0006511">
    <property type="term" value="P:ubiquitin-dependent protein catabolic process"/>
    <property type="evidence" value="ECO:0007669"/>
    <property type="project" value="TreeGrafter"/>
</dbReference>
<dbReference type="GO" id="GO:0000209">
    <property type="term" value="P:protein polyubiquitination"/>
    <property type="evidence" value="ECO:0007669"/>
    <property type="project" value="TreeGrafter"/>
</dbReference>
<accession>A0AAE0W2G9</accession>
<keyword evidence="8" id="KW-0812">Transmembrane</keyword>
<dbReference type="FunFam" id="3.30.2160.10:FF:000008">
    <property type="entry name" value="Apoptosis-resistant E3 ubiquitin protein ligase 1"/>
    <property type="match status" value="1"/>
</dbReference>
<dbReference type="CDD" id="cd00078">
    <property type="entry name" value="HECTc"/>
    <property type="match status" value="1"/>
</dbReference>
<keyword evidence="5 7" id="KW-0833">Ubl conjugation pathway</keyword>
<dbReference type="SMART" id="SM00119">
    <property type="entry name" value="HECTc"/>
    <property type="match status" value="1"/>
</dbReference>
<name>A0AAE0W2G9_9BIVA</name>
<keyword evidence="11" id="KW-1185">Reference proteome</keyword>
<feature type="transmembrane region" description="Helical" evidence="8">
    <location>
        <begin position="191"/>
        <end position="216"/>
    </location>
</feature>
<dbReference type="PROSITE" id="PS50194">
    <property type="entry name" value="FILAMIN_REPEAT"/>
    <property type="match status" value="1"/>
</dbReference>
<evidence type="ECO:0000259" key="9">
    <source>
        <dbReference type="PROSITE" id="PS50237"/>
    </source>
</evidence>
<dbReference type="Gene3D" id="3.30.2410.10">
    <property type="entry name" value="Hect, E3 ligase catalytic domain"/>
    <property type="match status" value="1"/>
</dbReference>
<sequence length="968" mass="110898">MELSLTDQRKITIVLAIIFLSSLVYYIKSEREVAAANRELTTWIHDNNLKSYMKEFNEAECKSLNDVLHLDVIKSPNFKDLPMQKKKEIQQLVNKEKRKIALQIWLQTWSIPEMYFSRLLDHKVESLEHLQHISDEFLEMLTVGDYSFSDYQRIKKAIRSLQGKGTDWHLLENELLSHRNRVREVEPVTQSLLVAVIKIVGMIVLVTGVSIGIMIVTRQPNQIQPATLYHTGKKSLLNLFSGRYDITQYTNVTWDWEEPQVVGRTMTFTVKFFHKNGKPYPVSDADSITVEIMHNGVAVAKTMEIGSSSPDDVNLVKVAFTVHKSGDYSICIMCSSRHIKGSPFTKKFDAGPIDASKTGFVNYASTVVCTPDTAYPLVIEARDSFGNLAQYKTDQNNYFKIKVTESGTDDKYVPATQIFYNSAQKQLAMHIKMEKEGCFQATVSYGDIKLKNGDFNILVLSDDALICVDKSIKRNHNIWYEARLLECNHEKLTKPKKVFIYITPKQLKLKEYFLKIIGRRLFTYRVCPSTKFQFNGFNNQFGAPVFTIDDGAQAPVVLAAKERNIIAATFTKFLLRNIGGSETFQDKQSFFQHEVRTLHQKRSHTSLPIKIDRSRLLHSSLKATKNFDLSDWCKNFEVTFIGEEGLDWGGLRREWFELLCKELFDHNDSGLFKRLSEDSQGLVQPNRDRSPECDVKMYEFAGKIVGKCLYESSLGGSYRQLVRARFSRSFLAQLIGLRVHYRYFETDDPDLYKSKIKYIEENDIDNMELSFSEEVYSDSGLLVKVVDLIPNGSKIPVTNENKLQYLDLLAQHRLANSVREEIDGFLKGLNELIPDNLLSIFDENELELLLCGTMKYSVADLKNNHTFAGSSPTFRRVLDWFWIIIDSFTDEQMARLIQFTTGCSQLPPGGFAELTPKFQISPSYTFNTLPTAHTCFNNLCLPDYDSIEQFHRSLLIAINEGNQGFGFV</sequence>
<evidence type="ECO:0000256" key="1">
    <source>
        <dbReference type="ARBA" id="ARBA00000885"/>
    </source>
</evidence>
<dbReference type="Pfam" id="PF00632">
    <property type="entry name" value="HECT"/>
    <property type="match status" value="1"/>
</dbReference>
<dbReference type="PANTHER" id="PTHR11254:SF340">
    <property type="entry name" value="APOPTOSIS-RESISTANT E3 UBIQUITIN PROTEIN LIGASE 1"/>
    <property type="match status" value="1"/>
</dbReference>
<dbReference type="InterPro" id="IPR013783">
    <property type="entry name" value="Ig-like_fold"/>
</dbReference>
<dbReference type="InterPro" id="IPR058738">
    <property type="entry name" value="PH-like_AREL1"/>
</dbReference>
<dbReference type="SUPFAM" id="SSF56204">
    <property type="entry name" value="Hect, E3 ligase catalytic domain"/>
    <property type="match status" value="1"/>
</dbReference>
<evidence type="ECO:0000256" key="5">
    <source>
        <dbReference type="ARBA" id="ARBA00022786"/>
    </source>
</evidence>
<comment type="catalytic activity">
    <reaction evidence="1">
        <text>S-ubiquitinyl-[E2 ubiquitin-conjugating enzyme]-L-cysteine + [acceptor protein]-L-lysine = [E2 ubiquitin-conjugating enzyme]-L-cysteine + N(6)-ubiquitinyl-[acceptor protein]-L-lysine.</text>
        <dbReference type="EC" id="2.3.2.26"/>
    </reaction>
</comment>
<feature type="transmembrane region" description="Helical" evidence="8">
    <location>
        <begin position="12"/>
        <end position="28"/>
    </location>
</feature>
<reference evidence="10" key="2">
    <citation type="journal article" date="2021" name="Genome Biol. Evol.">
        <title>Developing a high-quality reference genome for a parasitic bivalve with doubly uniparental inheritance (Bivalvia: Unionida).</title>
        <authorList>
            <person name="Smith C.H."/>
        </authorList>
    </citation>
    <scope>NUCLEOTIDE SEQUENCE</scope>
    <source>
        <strain evidence="10">CHS0354</strain>
        <tissue evidence="10">Mantle</tissue>
    </source>
</reference>
<protein>
    <recommendedName>
        <fullName evidence="3">HECT-type E3 ubiquitin transferase</fullName>
        <ecNumber evidence="3">2.3.2.26</ecNumber>
    </recommendedName>
</protein>
<dbReference type="Gene3D" id="3.90.1750.10">
    <property type="entry name" value="Hect, E3 ligase catalytic domains"/>
    <property type="match status" value="1"/>
</dbReference>
<dbReference type="GO" id="GO:0005829">
    <property type="term" value="C:cytosol"/>
    <property type="evidence" value="ECO:0007669"/>
    <property type="project" value="TreeGrafter"/>
</dbReference>
<evidence type="ECO:0000256" key="6">
    <source>
        <dbReference type="PROSITE-ProRule" id="PRU00087"/>
    </source>
</evidence>
<dbReference type="GO" id="GO:0061630">
    <property type="term" value="F:ubiquitin protein ligase activity"/>
    <property type="evidence" value="ECO:0007669"/>
    <property type="project" value="UniProtKB-EC"/>
</dbReference>
<dbReference type="InterPro" id="IPR017868">
    <property type="entry name" value="Filamin/ABP280_repeat-like"/>
</dbReference>
<feature type="active site" description="Glycyl thioester intermediate" evidence="7">
    <location>
        <position position="935"/>
    </location>
</feature>
<dbReference type="EC" id="2.3.2.26" evidence="3"/>
<dbReference type="AlphaFoldDB" id="A0AAE0W2G9"/>
<reference evidence="10" key="3">
    <citation type="submission" date="2023-05" db="EMBL/GenBank/DDBJ databases">
        <authorList>
            <person name="Smith C.H."/>
        </authorList>
    </citation>
    <scope>NUCLEOTIDE SEQUENCE</scope>
    <source>
        <strain evidence="10">CHS0354</strain>
        <tissue evidence="10">Mantle</tissue>
    </source>
</reference>
<dbReference type="PROSITE" id="PS50237">
    <property type="entry name" value="HECT"/>
    <property type="match status" value="1"/>
</dbReference>
<dbReference type="Pfam" id="PF00630">
    <property type="entry name" value="Filamin"/>
    <property type="match status" value="1"/>
</dbReference>
<evidence type="ECO:0000313" key="11">
    <source>
        <dbReference type="Proteomes" id="UP001195483"/>
    </source>
</evidence>
<keyword evidence="8" id="KW-0472">Membrane</keyword>
<evidence type="ECO:0000256" key="8">
    <source>
        <dbReference type="SAM" id="Phobius"/>
    </source>
</evidence>
<gene>
    <name evidence="10" type="ORF">CHS0354_029116</name>
</gene>
<comment type="pathway">
    <text evidence="2">Protein modification; protein ubiquitination.</text>
</comment>
<evidence type="ECO:0000313" key="10">
    <source>
        <dbReference type="EMBL" id="KAK3599653.1"/>
    </source>
</evidence>
<dbReference type="SUPFAM" id="SSF81296">
    <property type="entry name" value="E set domains"/>
    <property type="match status" value="1"/>
</dbReference>
<dbReference type="Gene3D" id="3.30.2160.10">
    <property type="entry name" value="Hect, E3 ligase catalytic domain"/>
    <property type="match status" value="1"/>
</dbReference>
<dbReference type="InterPro" id="IPR000569">
    <property type="entry name" value="HECT_dom"/>
</dbReference>
<keyword evidence="4" id="KW-0808">Transferase</keyword>
<reference evidence="10" key="1">
    <citation type="journal article" date="2021" name="Genome Biol. Evol.">
        <title>A High-Quality Reference Genome for a Parasitic Bivalve with Doubly Uniparental Inheritance (Bivalvia: Unionida).</title>
        <authorList>
            <person name="Smith C.H."/>
        </authorList>
    </citation>
    <scope>NUCLEOTIDE SEQUENCE</scope>
    <source>
        <strain evidence="10">CHS0354</strain>
    </source>
</reference>
<dbReference type="InterPro" id="IPR014756">
    <property type="entry name" value="Ig_E-set"/>
</dbReference>
<evidence type="ECO:0000256" key="2">
    <source>
        <dbReference type="ARBA" id="ARBA00004906"/>
    </source>
</evidence>
<keyword evidence="8" id="KW-1133">Transmembrane helix</keyword>
<evidence type="ECO:0000256" key="4">
    <source>
        <dbReference type="ARBA" id="ARBA00022679"/>
    </source>
</evidence>
<proteinExistence type="predicted"/>